<dbReference type="RefSeq" id="WP_129455478.1">
    <property type="nucleotide sequence ID" value="NZ_JACXYX010000006.1"/>
</dbReference>
<dbReference type="Gene3D" id="1.20.120.520">
    <property type="entry name" value="nmb1532 protein domain like"/>
    <property type="match status" value="1"/>
</dbReference>
<feature type="domain" description="Hemerythrin-like" evidence="1">
    <location>
        <begin position="19"/>
        <end position="146"/>
    </location>
</feature>
<comment type="caution">
    <text evidence="2">The sequence shown here is derived from an EMBL/GenBank/DDBJ whole genome shotgun (WGS) entry which is preliminary data.</text>
</comment>
<evidence type="ECO:0000313" key="2">
    <source>
        <dbReference type="EMBL" id="RYC01178.1"/>
    </source>
</evidence>
<evidence type="ECO:0000259" key="1">
    <source>
        <dbReference type="Pfam" id="PF01814"/>
    </source>
</evidence>
<evidence type="ECO:0000313" key="3">
    <source>
        <dbReference type="Proteomes" id="UP000293291"/>
    </source>
</evidence>
<dbReference type="Proteomes" id="UP000293291">
    <property type="component" value="Unassembled WGS sequence"/>
</dbReference>
<dbReference type="EMBL" id="SDWU01000012">
    <property type="protein sequence ID" value="RYC01178.1"/>
    <property type="molecule type" value="Genomic_DNA"/>
</dbReference>
<dbReference type="Pfam" id="PF01814">
    <property type="entry name" value="Hemerythrin"/>
    <property type="match status" value="1"/>
</dbReference>
<dbReference type="AlphaFoldDB" id="A0A4Q2SE11"/>
<reference evidence="2 3" key="1">
    <citation type="submission" date="2019-01" db="EMBL/GenBank/DDBJ databases">
        <title>Novel species of Nocardioides.</title>
        <authorList>
            <person name="Liu Q."/>
            <person name="Xin Y.-H."/>
        </authorList>
    </citation>
    <scope>NUCLEOTIDE SEQUENCE [LARGE SCALE GENOMIC DNA]</scope>
    <source>
        <strain evidence="2 3">CGMCC 4.6875</strain>
    </source>
</reference>
<accession>A0A4Q2SE11</accession>
<protein>
    <submittedName>
        <fullName evidence="2">Hemerythrin domain-containing protein</fullName>
    </submittedName>
</protein>
<dbReference type="InterPro" id="IPR012312">
    <property type="entry name" value="Hemerythrin-like"/>
</dbReference>
<keyword evidence="3" id="KW-1185">Reference proteome</keyword>
<name>A0A4Q2SE11_9ACTN</name>
<organism evidence="2 3">
    <name type="scientific">Nocardioides ganghwensis</name>
    <dbReference type="NCBI Taxonomy" id="252230"/>
    <lineage>
        <taxon>Bacteria</taxon>
        <taxon>Bacillati</taxon>
        <taxon>Actinomycetota</taxon>
        <taxon>Actinomycetes</taxon>
        <taxon>Propionibacteriales</taxon>
        <taxon>Nocardioidaceae</taxon>
        <taxon>Nocardioides</taxon>
    </lineage>
</organism>
<gene>
    <name evidence="2" type="ORF">EUA07_12420</name>
</gene>
<dbReference type="CDD" id="cd12108">
    <property type="entry name" value="Hr-like"/>
    <property type="match status" value="1"/>
</dbReference>
<dbReference type="OrthoDB" id="5197650at2"/>
<sequence>MSTTAGPLTDTRVMNTLHTFFRREHRLAGGLLRGVADGDTTRSRVVGDHLDFLSRALHHHHTVEDRVLWPLLLERVPEELAPIVHLMESQHERVDGLIEEISSLLPGWTDTADAATGARLADLFDTLYVHLVEHLDAEEQRLLPLAARCLTQAEWDHMGEVARREAPRKGGLLALGMFQHDGDPEVFATMIGDAPGPVRWLLPKLTRRAFRRHALAVHGTTTP</sequence>
<proteinExistence type="predicted"/>